<protein>
    <submittedName>
        <fullName evidence="2">Uncharacterized protein</fullName>
    </submittedName>
</protein>
<evidence type="ECO:0000313" key="2">
    <source>
        <dbReference type="EMBL" id="KEQ59976.1"/>
    </source>
</evidence>
<dbReference type="RefSeq" id="XP_040876999.1">
    <property type="nucleotide sequence ID" value="XM_041025139.1"/>
</dbReference>
<keyword evidence="3" id="KW-1185">Reference proteome</keyword>
<dbReference type="AlphaFoldDB" id="A0A074WBV0"/>
<dbReference type="Proteomes" id="UP000030672">
    <property type="component" value="Unassembled WGS sequence"/>
</dbReference>
<dbReference type="HOGENOM" id="CLU_2108562_0_0_1"/>
<sequence>MKDCLVKAKLRLFQAENEHGSPTDSMGAFVGESLGQHYQAAQTSNQTTASTSDTDDAVRNKEATETPILVNVRRHATIRTNHSWRIVIAQEHDLRQCSACVFDETHELFATMRLM</sequence>
<proteinExistence type="predicted"/>
<evidence type="ECO:0000313" key="3">
    <source>
        <dbReference type="Proteomes" id="UP000030672"/>
    </source>
</evidence>
<feature type="compositionally biased region" description="Low complexity" evidence="1">
    <location>
        <begin position="39"/>
        <end position="52"/>
    </location>
</feature>
<feature type="region of interest" description="Disordered" evidence="1">
    <location>
        <begin position="39"/>
        <end position="64"/>
    </location>
</feature>
<dbReference type="GeneID" id="63918512"/>
<organism evidence="2 3">
    <name type="scientific">Aureobasidium melanogenum (strain CBS 110374)</name>
    <name type="common">Aureobasidium pullulans var. melanogenum</name>
    <dbReference type="NCBI Taxonomy" id="1043003"/>
    <lineage>
        <taxon>Eukaryota</taxon>
        <taxon>Fungi</taxon>
        <taxon>Dikarya</taxon>
        <taxon>Ascomycota</taxon>
        <taxon>Pezizomycotina</taxon>
        <taxon>Dothideomycetes</taxon>
        <taxon>Dothideomycetidae</taxon>
        <taxon>Dothideales</taxon>
        <taxon>Saccotheciaceae</taxon>
        <taxon>Aureobasidium</taxon>
    </lineage>
</organism>
<dbReference type="EMBL" id="KL584845">
    <property type="protein sequence ID" value="KEQ59976.1"/>
    <property type="molecule type" value="Genomic_DNA"/>
</dbReference>
<name>A0A074WBV0_AURM1</name>
<reference evidence="2 3" key="1">
    <citation type="journal article" date="2014" name="BMC Genomics">
        <title>Genome sequencing of four Aureobasidium pullulans varieties: biotechnological potential, stress tolerance, and description of new species.</title>
        <authorList>
            <person name="Gostin Ar C."/>
            <person name="Ohm R.A."/>
            <person name="Kogej T."/>
            <person name="Sonjak S."/>
            <person name="Turk M."/>
            <person name="Zajc J."/>
            <person name="Zalar P."/>
            <person name="Grube M."/>
            <person name="Sun H."/>
            <person name="Han J."/>
            <person name="Sharma A."/>
            <person name="Chiniquy J."/>
            <person name="Ngan C.Y."/>
            <person name="Lipzen A."/>
            <person name="Barry K."/>
            <person name="Grigoriev I.V."/>
            <person name="Gunde-Cimerman N."/>
        </authorList>
    </citation>
    <scope>NUCLEOTIDE SEQUENCE [LARGE SCALE GENOMIC DNA]</scope>
    <source>
        <strain evidence="2 3">CBS 110374</strain>
    </source>
</reference>
<accession>A0A074WBV0</accession>
<gene>
    <name evidence="2" type="ORF">M437DRAFT_68595</name>
</gene>
<evidence type="ECO:0000256" key="1">
    <source>
        <dbReference type="SAM" id="MobiDB-lite"/>
    </source>
</evidence>